<dbReference type="Proteomes" id="UP000030758">
    <property type="component" value="Unassembled WGS sequence"/>
</dbReference>
<name>A0A085NP25_9BILA</name>
<dbReference type="InterPro" id="IPR011990">
    <property type="entry name" value="TPR-like_helical_dom_sf"/>
</dbReference>
<evidence type="ECO:0000313" key="4">
    <source>
        <dbReference type="EMBL" id="KFD71221.1"/>
    </source>
</evidence>
<proteinExistence type="predicted"/>
<accession>A0A085NP25</accession>
<dbReference type="Pfam" id="PF13181">
    <property type="entry name" value="TPR_8"/>
    <property type="match status" value="1"/>
</dbReference>
<keyword evidence="2" id="KW-1133">Transmembrane helix</keyword>
<dbReference type="Gene3D" id="1.25.40.10">
    <property type="entry name" value="Tetratricopeptide repeat domain"/>
    <property type="match status" value="5"/>
</dbReference>
<dbReference type="SUPFAM" id="SSF48452">
    <property type="entry name" value="TPR-like"/>
    <property type="match status" value="6"/>
</dbReference>
<evidence type="ECO:0000256" key="1">
    <source>
        <dbReference type="PROSITE-ProRule" id="PRU00339"/>
    </source>
</evidence>
<dbReference type="PROSITE" id="PS50005">
    <property type="entry name" value="TPR"/>
    <property type="match status" value="3"/>
</dbReference>
<organism evidence="4">
    <name type="scientific">Trichuris suis</name>
    <name type="common">pig whipworm</name>
    <dbReference type="NCBI Taxonomy" id="68888"/>
    <lineage>
        <taxon>Eukaryota</taxon>
        <taxon>Metazoa</taxon>
        <taxon>Ecdysozoa</taxon>
        <taxon>Nematoda</taxon>
        <taxon>Enoplea</taxon>
        <taxon>Dorylaimia</taxon>
        <taxon>Trichinellida</taxon>
        <taxon>Trichuridae</taxon>
        <taxon>Trichuris</taxon>
    </lineage>
</organism>
<dbReference type="EMBL" id="KL367483">
    <property type="protein sequence ID" value="KFD71221.1"/>
    <property type="molecule type" value="Genomic_DNA"/>
</dbReference>
<evidence type="ECO:0000256" key="2">
    <source>
        <dbReference type="SAM" id="Phobius"/>
    </source>
</evidence>
<dbReference type="InterPro" id="IPR058900">
    <property type="entry name" value="TTC28_C"/>
</dbReference>
<dbReference type="Pfam" id="PF26117">
    <property type="entry name" value="TTC28_C"/>
    <property type="match status" value="1"/>
</dbReference>
<feature type="non-terminal residue" evidence="4">
    <location>
        <position position="1"/>
    </location>
</feature>
<gene>
    <name evidence="4" type="ORF">M514_04934</name>
</gene>
<reference evidence="4" key="1">
    <citation type="journal article" date="2014" name="Nat. Genet.">
        <title>Genome and transcriptome of the porcine whipworm Trichuris suis.</title>
        <authorList>
            <person name="Jex A.R."/>
            <person name="Nejsum P."/>
            <person name="Schwarz E.M."/>
            <person name="Hu L."/>
            <person name="Young N.D."/>
            <person name="Hall R.S."/>
            <person name="Korhonen P.K."/>
            <person name="Liao S."/>
            <person name="Thamsborg S."/>
            <person name="Xia J."/>
            <person name="Xu P."/>
            <person name="Wang S."/>
            <person name="Scheerlinck J.P."/>
            <person name="Hofmann A."/>
            <person name="Sternberg P.W."/>
            <person name="Wang J."/>
            <person name="Gasser R.B."/>
        </authorList>
    </citation>
    <scope>NUCLEOTIDE SEQUENCE [LARGE SCALE GENOMIC DNA]</scope>
    <source>
        <strain evidence="4">DCEP-RM93F</strain>
    </source>
</reference>
<keyword evidence="1" id="KW-0802">TPR repeat</keyword>
<sequence length="1822" mass="201904">PPPINRTCAFLLLYFLLYKGYFGCLGFFCYFCSATFVVHLRLLHIGAERFKMLQTKVGRKDKESEDSPVDDRAAAFQQLVDNAAEACAKGDYEEALEFYDTALELDPKNHVLFSNRSAIFCKLARYDEALESAERSLQLNPKWSRAFYRKGNALKCSGSWQKALVTFSAGLAADPRNKQLLTAAVECARSCPLQEKFSGAYLKMSTLGLEKSAFLVVSAIGQELLSSGAISEAVNVLESALQIDSTSLTLKQSVLSALSSAHWTLGNEKLSLQYLQQDLAIAETLDDVRGKIRARRSLGYLCLKLLRPIEALEHFRLLVELLIEVEEKEDACEVMFFVSQIYQKSGNLNCSLTVIRQCLDLAKQWELTKVFQTKVAVFLGNLHLTMGNEGDAKSVLEEAVRIAEQSEDVKAETDALVALGEAYLHGGTDAFRAKELFVKALKILQKVGDVEAQCSVCSSLVISFWKLGNLKHAEHWARRQLELSLKTDNQLLEARACESLAFILCQIGEYQNARKLYHKQVELAKRSDDSDSLIRAFRALGICSAKLKLFNEAVEFHSAELLEAQKCGSDSSECLARASLCLPLFEIGKIGEAANEAELSLELADSFSYQKVKGESYKCLAEFHIARGSIGKAIELYEKHLMIAQELNCIEDEMNACQSLGEAHFKILHYREALRYFAQFLAIAKELRDHKSIAVAYCMLGRSQFLLGKLEDALECHRYSLATSHVTGNVECKAEALLYVAEVLTEMRKSDTALKVSEKALNMAKLLQSPVLESKAYSRMSAALLTMSKMESSMSFLLKAKYSAEQSKDPTAICEVLGKMGDCHRRQGMVSQAVVNFQKQAEFAGKHNLFLEKVEALRSAAETSLEAELVDDALRYYQERLDIVKKSSTDHRLVLLENCLFDLASCYEKKKHWKRAASAYKEILAFPPSIKLENVGLAHYGLGWGLFNLGNFPGASEEFAACLESLDAHQTEFRIQILKLLAYCAYGSGLPDLCASHLKNRLCLARTAGVAHHELCALIDVAYMSENLSDALHVADTALKLARAQHYADAQLKALEYMVYCKEAELNLAGARLVAAEIKLCAQENNLAKAEIVHLMVLGVLDFDQHHFDSASVILQEALDLAVAVSDIQLETEIRLWLGIVLWASDKLEKARMMLESAWSLAISHCPLLSSDGFLRHDRCKISLQETIGVLLLALLVSANLATESLRVAEMLRKLRLQFASESLGFSGHSSCNTIEMNARDVSQSCLACMQVENVLILWTIKHGSVSLVSFQMKNYNLNSISNSLLPGCKLVTCPGQEFPRSHLVPAYQLQLPYHNAELIASALVVSSMKCFSLEQAKVRLEKAIEAIFPTTGFLLVVGFEAISGFPFDAVLQSKATANGVDTPTVSYDLQVSDVSNKDNLYAPCTSAVLFNAEAAVLDKRLADIAHTLSASLVDMSQIAKADLFRKLKCNRTLHLKLRWISAKKAFLLNSEDGATESLLTLGEIAEKGLCASLLTVHVQFRMDDDASFQYTALTIATMLRAFGCSCVLLVGEPESNDLSVSEFFLQFYEHFVGGASSVAAFCAASRAKQRDDAVYYIFGREVFFDNKATLIGAALRPLLATPDDCRETFQVALHLIEKSLQRITTGELKAMFTNESCIRNKVGAEIGGWQNLLEAVGFRRELTAGDDAVWYFPQGDPDGLVFHGSYVLQALLGKSMFLSFKQRLPQTALIAFSKFCESTEPLDDILDMMETLNEKLEDVPQCEVTVSQSLWKLSGVPILFRALGFNVVRESDVGCELKAARVNLTKKKLSMAVVALKAMFNSDVDEKLKKVNNVCGAFEKL</sequence>
<keyword evidence="2" id="KW-0472">Membrane</keyword>
<evidence type="ECO:0000259" key="3">
    <source>
        <dbReference type="Pfam" id="PF26117"/>
    </source>
</evidence>
<dbReference type="PANTHER" id="PTHR10098:SF108">
    <property type="entry name" value="TETRATRICOPEPTIDE REPEAT PROTEIN 28"/>
    <property type="match status" value="1"/>
</dbReference>
<keyword evidence="2" id="KW-0812">Transmembrane</keyword>
<feature type="repeat" description="TPR" evidence="1">
    <location>
        <begin position="110"/>
        <end position="143"/>
    </location>
</feature>
<dbReference type="SMART" id="SM00028">
    <property type="entry name" value="TPR"/>
    <property type="match status" value="16"/>
</dbReference>
<feature type="domain" description="TTC28 C-terminal" evidence="3">
    <location>
        <begin position="1705"/>
        <end position="1803"/>
    </location>
</feature>
<feature type="transmembrane region" description="Helical" evidence="2">
    <location>
        <begin position="20"/>
        <end position="43"/>
    </location>
</feature>
<dbReference type="InterPro" id="IPR019734">
    <property type="entry name" value="TPR_rpt"/>
</dbReference>
<feature type="repeat" description="TPR" evidence="1">
    <location>
        <begin position="144"/>
        <end position="177"/>
    </location>
</feature>
<feature type="repeat" description="TPR" evidence="1">
    <location>
        <begin position="76"/>
        <end position="109"/>
    </location>
</feature>
<dbReference type="PANTHER" id="PTHR10098">
    <property type="entry name" value="RAPSYN-RELATED"/>
    <property type="match status" value="1"/>
</dbReference>
<protein>
    <recommendedName>
        <fullName evidence="3">TTC28 C-terminal domain-containing protein</fullName>
    </recommendedName>
</protein>